<gene>
    <name evidence="6" type="ORF">NO357_05780</name>
</gene>
<comment type="cofactor">
    <cofactor evidence="1">
        <name>Mg(2+)</name>
        <dbReference type="ChEBI" id="CHEBI:18420"/>
    </cofactor>
</comment>
<dbReference type="Proteomes" id="UP001226762">
    <property type="component" value="Unassembled WGS sequence"/>
</dbReference>
<evidence type="ECO:0000256" key="3">
    <source>
        <dbReference type="ARBA" id="ARBA00022801"/>
    </source>
</evidence>
<keyword evidence="7" id="KW-1185">Reference proteome</keyword>
<dbReference type="PANTHER" id="PTHR12629">
    <property type="entry name" value="DIPHOSPHOINOSITOL POLYPHOSPHATE PHOSPHOHYDROLASE"/>
    <property type="match status" value="1"/>
</dbReference>
<evidence type="ECO:0000313" key="6">
    <source>
        <dbReference type="EMBL" id="MDQ2089407.1"/>
    </source>
</evidence>
<dbReference type="AlphaFoldDB" id="A0AAE4B3N8"/>
<dbReference type="CDD" id="cd04666">
    <property type="entry name" value="NUDIX_DIPP2_like_Nudt4"/>
    <property type="match status" value="1"/>
</dbReference>
<accession>A0AAE4B3N8</accession>
<dbReference type="PANTHER" id="PTHR12629:SF0">
    <property type="entry name" value="DIPHOSPHOINOSITOL-POLYPHOSPHATE DIPHOSPHATASE"/>
    <property type="match status" value="1"/>
</dbReference>
<reference evidence="6" key="2">
    <citation type="submission" date="2023-02" db="EMBL/GenBank/DDBJ databases">
        <title>'Rhodoalgimonas zhirmunskyi' gen. nov., isolated from a red alga.</title>
        <authorList>
            <person name="Nedashkovskaya O.I."/>
            <person name="Otstavnykh N.Y."/>
            <person name="Bystritskaya E.P."/>
            <person name="Balabanova L.A."/>
            <person name="Isaeva M.P."/>
        </authorList>
    </citation>
    <scope>NUCLEOTIDE SEQUENCE</scope>
    <source>
        <strain evidence="6">KCTC 52189</strain>
    </source>
</reference>
<dbReference type="GO" id="GO:0016462">
    <property type="term" value="F:pyrophosphatase activity"/>
    <property type="evidence" value="ECO:0007669"/>
    <property type="project" value="InterPro"/>
</dbReference>
<dbReference type="InterPro" id="IPR015797">
    <property type="entry name" value="NUDIX_hydrolase-like_dom_sf"/>
</dbReference>
<dbReference type="SUPFAM" id="SSF55811">
    <property type="entry name" value="Nudix"/>
    <property type="match status" value="1"/>
</dbReference>
<dbReference type="GO" id="GO:0005737">
    <property type="term" value="C:cytoplasm"/>
    <property type="evidence" value="ECO:0007669"/>
    <property type="project" value="TreeGrafter"/>
</dbReference>
<name>A0AAE4B3N8_9RHOB</name>
<evidence type="ECO:0000256" key="2">
    <source>
        <dbReference type="ARBA" id="ARBA00022723"/>
    </source>
</evidence>
<evidence type="ECO:0000259" key="5">
    <source>
        <dbReference type="PROSITE" id="PS51462"/>
    </source>
</evidence>
<reference evidence="6" key="1">
    <citation type="submission" date="2022-07" db="EMBL/GenBank/DDBJ databases">
        <authorList>
            <person name="Otstavnykh N."/>
            <person name="Isaeva M."/>
            <person name="Bystritskaya E."/>
        </authorList>
    </citation>
    <scope>NUCLEOTIDE SEQUENCE</scope>
    <source>
        <strain evidence="6">KCTC 52189</strain>
    </source>
</reference>
<dbReference type="InterPro" id="IPR047198">
    <property type="entry name" value="DDP-like_NUDIX"/>
</dbReference>
<keyword evidence="2" id="KW-0479">Metal-binding</keyword>
<dbReference type="RefSeq" id="WP_306734653.1">
    <property type="nucleotide sequence ID" value="NZ_JANHAX010000001.1"/>
</dbReference>
<dbReference type="GO" id="GO:0046872">
    <property type="term" value="F:metal ion binding"/>
    <property type="evidence" value="ECO:0007669"/>
    <property type="project" value="UniProtKB-KW"/>
</dbReference>
<dbReference type="EMBL" id="JANHAX010000001">
    <property type="protein sequence ID" value="MDQ2089407.1"/>
    <property type="molecule type" value="Genomic_DNA"/>
</dbReference>
<dbReference type="Pfam" id="PF00293">
    <property type="entry name" value="NUDIX"/>
    <property type="match status" value="1"/>
</dbReference>
<sequence>MTLQGIRQLPIKVKMRHKSDVRTQFAALCWRLKNDKPQVLLITSRGTKRWIIPKGWPMSGVTPSEAAMTEAWEEAGVKGKPSDRNLGLFSYLKKIPGRPAMPVVAMVYPVRVSKLVDDFPEAGQRRRKWFTPKKAAAMVREPELAQILKHFDPRLL</sequence>
<evidence type="ECO:0000256" key="4">
    <source>
        <dbReference type="ARBA" id="ARBA00022842"/>
    </source>
</evidence>
<protein>
    <submittedName>
        <fullName evidence="6">NUDIX hydrolase</fullName>
    </submittedName>
</protein>
<comment type="caution">
    <text evidence="6">The sequence shown here is derived from an EMBL/GenBank/DDBJ whole genome shotgun (WGS) entry which is preliminary data.</text>
</comment>
<keyword evidence="4" id="KW-0460">Magnesium</keyword>
<organism evidence="6 7">
    <name type="scientific">Marimonas arenosa</name>
    <dbReference type="NCBI Taxonomy" id="1795305"/>
    <lineage>
        <taxon>Bacteria</taxon>
        <taxon>Pseudomonadati</taxon>
        <taxon>Pseudomonadota</taxon>
        <taxon>Alphaproteobacteria</taxon>
        <taxon>Rhodobacterales</taxon>
        <taxon>Paracoccaceae</taxon>
        <taxon>Marimonas</taxon>
    </lineage>
</organism>
<proteinExistence type="predicted"/>
<evidence type="ECO:0000256" key="1">
    <source>
        <dbReference type="ARBA" id="ARBA00001946"/>
    </source>
</evidence>
<keyword evidence="3 6" id="KW-0378">Hydrolase</keyword>
<feature type="domain" description="Nudix hydrolase" evidence="5">
    <location>
        <begin position="22"/>
        <end position="152"/>
    </location>
</feature>
<evidence type="ECO:0000313" key="7">
    <source>
        <dbReference type="Proteomes" id="UP001226762"/>
    </source>
</evidence>
<dbReference type="Gene3D" id="3.90.79.10">
    <property type="entry name" value="Nucleoside Triphosphate Pyrophosphohydrolase"/>
    <property type="match status" value="1"/>
</dbReference>
<dbReference type="PROSITE" id="PS51462">
    <property type="entry name" value="NUDIX"/>
    <property type="match status" value="1"/>
</dbReference>
<dbReference type="InterPro" id="IPR000086">
    <property type="entry name" value="NUDIX_hydrolase_dom"/>
</dbReference>